<accession>A0ABP0K6I5</accession>
<keyword evidence="2" id="KW-1185">Reference proteome</keyword>
<gene>
    <name evidence="1" type="ORF">SCF082_LOCUS15768</name>
</gene>
<feature type="non-terminal residue" evidence="1">
    <location>
        <position position="1"/>
    </location>
</feature>
<evidence type="ECO:0000313" key="2">
    <source>
        <dbReference type="Proteomes" id="UP001642464"/>
    </source>
</evidence>
<comment type="caution">
    <text evidence="1">The sequence shown here is derived from an EMBL/GenBank/DDBJ whole genome shotgun (WGS) entry which is preliminary data.</text>
</comment>
<dbReference type="Proteomes" id="UP001642464">
    <property type="component" value="Unassembled WGS sequence"/>
</dbReference>
<name>A0ABP0K6I5_9DINO</name>
<organism evidence="1 2">
    <name type="scientific">Durusdinium trenchii</name>
    <dbReference type="NCBI Taxonomy" id="1381693"/>
    <lineage>
        <taxon>Eukaryota</taxon>
        <taxon>Sar</taxon>
        <taxon>Alveolata</taxon>
        <taxon>Dinophyceae</taxon>
        <taxon>Suessiales</taxon>
        <taxon>Symbiodiniaceae</taxon>
        <taxon>Durusdinium</taxon>
    </lineage>
</organism>
<dbReference type="EMBL" id="CAXAMM010010113">
    <property type="protein sequence ID" value="CAK9022393.1"/>
    <property type="molecule type" value="Genomic_DNA"/>
</dbReference>
<evidence type="ECO:0000313" key="1">
    <source>
        <dbReference type="EMBL" id="CAK9022393.1"/>
    </source>
</evidence>
<feature type="non-terminal residue" evidence="1">
    <location>
        <position position="70"/>
    </location>
</feature>
<proteinExistence type="predicted"/>
<protein>
    <submittedName>
        <fullName evidence="1">CCHC-type domain-containing protein</fullName>
    </submittedName>
</protein>
<reference evidence="1 2" key="1">
    <citation type="submission" date="2024-02" db="EMBL/GenBank/DDBJ databases">
        <authorList>
            <person name="Chen Y."/>
            <person name="Shah S."/>
            <person name="Dougan E. K."/>
            <person name="Thang M."/>
            <person name="Chan C."/>
        </authorList>
    </citation>
    <scope>NUCLEOTIDE SEQUENCE [LARGE SCALE GENOMIC DNA]</scope>
</reference>
<sequence>NGVELPEEVRGWMLLKKLALEHTSESMVLTASQGSVKYSDIVAAVRNVFPSGKSFKTAKTKDIFITEDNE</sequence>